<protein>
    <submittedName>
        <fullName evidence="4">Uncharacterized protein</fullName>
    </submittedName>
</protein>
<dbReference type="InterPro" id="IPR036770">
    <property type="entry name" value="Ankyrin_rpt-contain_sf"/>
</dbReference>
<dbReference type="EMBL" id="JBBBZM010000075">
    <property type="protein sequence ID" value="KAL0635199.1"/>
    <property type="molecule type" value="Genomic_DNA"/>
</dbReference>
<name>A0ABR3GGX7_9PEZI</name>
<organism evidence="4 5">
    <name type="scientific">Discina gigas</name>
    <dbReference type="NCBI Taxonomy" id="1032678"/>
    <lineage>
        <taxon>Eukaryota</taxon>
        <taxon>Fungi</taxon>
        <taxon>Dikarya</taxon>
        <taxon>Ascomycota</taxon>
        <taxon>Pezizomycotina</taxon>
        <taxon>Pezizomycetes</taxon>
        <taxon>Pezizales</taxon>
        <taxon>Discinaceae</taxon>
        <taxon>Discina</taxon>
    </lineage>
</organism>
<dbReference type="SMART" id="SM00248">
    <property type="entry name" value="ANK"/>
    <property type="match status" value="2"/>
</dbReference>
<evidence type="ECO:0000256" key="1">
    <source>
        <dbReference type="ARBA" id="ARBA00022737"/>
    </source>
</evidence>
<evidence type="ECO:0000256" key="3">
    <source>
        <dbReference type="PROSITE-ProRule" id="PRU00023"/>
    </source>
</evidence>
<dbReference type="PROSITE" id="PS50297">
    <property type="entry name" value="ANK_REP_REGION"/>
    <property type="match status" value="2"/>
</dbReference>
<dbReference type="InterPro" id="IPR002110">
    <property type="entry name" value="Ankyrin_rpt"/>
</dbReference>
<evidence type="ECO:0000256" key="2">
    <source>
        <dbReference type="ARBA" id="ARBA00023043"/>
    </source>
</evidence>
<dbReference type="Gene3D" id="1.25.40.20">
    <property type="entry name" value="Ankyrin repeat-containing domain"/>
    <property type="match status" value="1"/>
</dbReference>
<dbReference type="PANTHER" id="PTHR24171">
    <property type="entry name" value="ANKYRIN REPEAT DOMAIN-CONTAINING PROTEIN 39-RELATED"/>
    <property type="match status" value="1"/>
</dbReference>
<sequence>MHMAAGCGHSDVVTALLATGANIEDTDVMRMTALHLAAANGNLATAEILLKNGAEIDAKCVEGTALQLAWRGLHGGMATVLVARGAQVTLRSCLEFP</sequence>
<evidence type="ECO:0000313" key="4">
    <source>
        <dbReference type="EMBL" id="KAL0635199.1"/>
    </source>
</evidence>
<feature type="repeat" description="ANK" evidence="3">
    <location>
        <begin position="1"/>
        <end position="28"/>
    </location>
</feature>
<evidence type="ECO:0000313" key="5">
    <source>
        <dbReference type="Proteomes" id="UP001447188"/>
    </source>
</evidence>
<dbReference type="PROSITE" id="PS50088">
    <property type="entry name" value="ANK_REPEAT"/>
    <property type="match status" value="2"/>
</dbReference>
<reference evidence="4 5" key="1">
    <citation type="submission" date="2024-02" db="EMBL/GenBank/DDBJ databases">
        <title>Discinaceae phylogenomics.</title>
        <authorList>
            <person name="Dirks A.C."/>
            <person name="James T.Y."/>
        </authorList>
    </citation>
    <scope>NUCLEOTIDE SEQUENCE [LARGE SCALE GENOMIC DNA]</scope>
    <source>
        <strain evidence="4 5">ACD0624</strain>
    </source>
</reference>
<dbReference type="Proteomes" id="UP001447188">
    <property type="component" value="Unassembled WGS sequence"/>
</dbReference>
<dbReference type="Pfam" id="PF12796">
    <property type="entry name" value="Ank_2"/>
    <property type="match status" value="1"/>
</dbReference>
<proteinExistence type="predicted"/>
<gene>
    <name evidence="4" type="ORF">Q9L58_005845</name>
</gene>
<accession>A0ABR3GGX7</accession>
<comment type="caution">
    <text evidence="4">The sequence shown here is derived from an EMBL/GenBank/DDBJ whole genome shotgun (WGS) entry which is preliminary data.</text>
</comment>
<keyword evidence="1" id="KW-0677">Repeat</keyword>
<keyword evidence="5" id="KW-1185">Reference proteome</keyword>
<keyword evidence="2 3" id="KW-0040">ANK repeat</keyword>
<dbReference type="SUPFAM" id="SSF48403">
    <property type="entry name" value="Ankyrin repeat"/>
    <property type="match status" value="1"/>
</dbReference>
<feature type="repeat" description="ANK" evidence="3">
    <location>
        <begin position="29"/>
        <end position="61"/>
    </location>
</feature>